<protein>
    <submittedName>
        <fullName evidence="1">Uncharacterized protein</fullName>
    </submittedName>
</protein>
<keyword evidence="2" id="KW-1185">Reference proteome</keyword>
<dbReference type="EMBL" id="JAEAOA010000839">
    <property type="protein sequence ID" value="KAK3588208.1"/>
    <property type="molecule type" value="Genomic_DNA"/>
</dbReference>
<proteinExistence type="predicted"/>
<reference evidence="1" key="1">
    <citation type="journal article" date="2021" name="Genome Biol. Evol.">
        <title>A High-Quality Reference Genome for a Parasitic Bivalve with Doubly Uniparental Inheritance (Bivalvia: Unionida).</title>
        <authorList>
            <person name="Smith C.H."/>
        </authorList>
    </citation>
    <scope>NUCLEOTIDE SEQUENCE</scope>
    <source>
        <strain evidence="1">CHS0354</strain>
    </source>
</reference>
<evidence type="ECO:0000313" key="1">
    <source>
        <dbReference type="EMBL" id="KAK3588208.1"/>
    </source>
</evidence>
<comment type="caution">
    <text evidence="1">The sequence shown here is derived from an EMBL/GenBank/DDBJ whole genome shotgun (WGS) entry which is preliminary data.</text>
</comment>
<dbReference type="AlphaFoldDB" id="A0AAE0VRR7"/>
<evidence type="ECO:0000313" key="2">
    <source>
        <dbReference type="Proteomes" id="UP001195483"/>
    </source>
</evidence>
<organism evidence="1 2">
    <name type="scientific">Potamilus streckersoni</name>
    <dbReference type="NCBI Taxonomy" id="2493646"/>
    <lineage>
        <taxon>Eukaryota</taxon>
        <taxon>Metazoa</taxon>
        <taxon>Spiralia</taxon>
        <taxon>Lophotrochozoa</taxon>
        <taxon>Mollusca</taxon>
        <taxon>Bivalvia</taxon>
        <taxon>Autobranchia</taxon>
        <taxon>Heteroconchia</taxon>
        <taxon>Palaeoheterodonta</taxon>
        <taxon>Unionida</taxon>
        <taxon>Unionoidea</taxon>
        <taxon>Unionidae</taxon>
        <taxon>Ambleminae</taxon>
        <taxon>Lampsilini</taxon>
        <taxon>Potamilus</taxon>
    </lineage>
</organism>
<sequence length="96" mass="10930">MGVISDITYLELAKQDNMEDFTGHMDLSGPTMSYVGHSSHPSGRRLVQVKAKKKIFTLTTAPYSFLMVLRPLLECDTDQEKLTRSEILNKTVLRKR</sequence>
<feature type="non-terminal residue" evidence="1">
    <location>
        <position position="96"/>
    </location>
</feature>
<name>A0AAE0VRR7_9BIVA</name>
<reference evidence="1" key="2">
    <citation type="journal article" date="2021" name="Genome Biol. Evol.">
        <title>Developing a high-quality reference genome for a parasitic bivalve with doubly uniparental inheritance (Bivalvia: Unionida).</title>
        <authorList>
            <person name="Smith C.H."/>
        </authorList>
    </citation>
    <scope>NUCLEOTIDE SEQUENCE</scope>
    <source>
        <strain evidence="1">CHS0354</strain>
        <tissue evidence="1">Mantle</tissue>
    </source>
</reference>
<gene>
    <name evidence="1" type="ORF">CHS0354_013695</name>
</gene>
<reference evidence="1" key="3">
    <citation type="submission" date="2023-05" db="EMBL/GenBank/DDBJ databases">
        <authorList>
            <person name="Smith C.H."/>
        </authorList>
    </citation>
    <scope>NUCLEOTIDE SEQUENCE</scope>
    <source>
        <strain evidence="1">CHS0354</strain>
        <tissue evidence="1">Mantle</tissue>
    </source>
</reference>
<accession>A0AAE0VRR7</accession>
<dbReference type="Proteomes" id="UP001195483">
    <property type="component" value="Unassembled WGS sequence"/>
</dbReference>